<dbReference type="AlphaFoldDB" id="A0A101K5R2"/>
<evidence type="ECO:0008006" key="3">
    <source>
        <dbReference type="Google" id="ProtNLM"/>
    </source>
</evidence>
<reference evidence="1 2" key="1">
    <citation type="submission" date="2015-10" db="EMBL/GenBank/DDBJ databases">
        <authorList>
            <person name="Gilbert D.G."/>
        </authorList>
    </citation>
    <scope>NUCLEOTIDE SEQUENCE [LARGE SCALE GENOMIC DNA]</scope>
    <source>
        <strain evidence="1 2">ChDC F311</strain>
    </source>
</reference>
<dbReference type="Gene3D" id="3.40.50.1000">
    <property type="entry name" value="HAD superfamily/HAD-like"/>
    <property type="match status" value="1"/>
</dbReference>
<dbReference type="RefSeq" id="WP_029597764.1">
    <property type="nucleotide sequence ID" value="NZ_CP022122.1"/>
</dbReference>
<gene>
    <name evidence="1" type="ORF">RO03_00350</name>
</gene>
<evidence type="ECO:0000313" key="1">
    <source>
        <dbReference type="EMBL" id="KUL98028.1"/>
    </source>
</evidence>
<dbReference type="SUPFAM" id="SSF56784">
    <property type="entry name" value="HAD-like"/>
    <property type="match status" value="1"/>
</dbReference>
<dbReference type="Proteomes" id="UP000054800">
    <property type="component" value="Unassembled WGS sequence"/>
</dbReference>
<evidence type="ECO:0000313" key="2">
    <source>
        <dbReference type="Proteomes" id="UP000054800"/>
    </source>
</evidence>
<dbReference type="InterPro" id="IPR023214">
    <property type="entry name" value="HAD_sf"/>
</dbReference>
<dbReference type="EMBL" id="LMVH01000001">
    <property type="protein sequence ID" value="KUL98028.1"/>
    <property type="molecule type" value="Genomic_DNA"/>
</dbReference>
<organism evidence="1 2">
    <name type="scientific">Fusobacterium nucleatum subsp. nucleatum</name>
    <dbReference type="NCBI Taxonomy" id="76856"/>
    <lineage>
        <taxon>Bacteria</taxon>
        <taxon>Fusobacteriati</taxon>
        <taxon>Fusobacteriota</taxon>
        <taxon>Fusobacteriia</taxon>
        <taxon>Fusobacteriales</taxon>
        <taxon>Fusobacteriaceae</taxon>
        <taxon>Fusobacterium</taxon>
    </lineage>
</organism>
<accession>A0A101K5R2</accession>
<sequence length="303" mass="34911">MSNIIAVIWDFDKTLVDGYMQDPIFEKYGVDAKKFWEEVNSLPDKYWNDQKVKVNKDTIYLNHFINNTKEGVFKGLNNDLLFELGQKLKFYKGIPEIFEKTKEIIEKNPIFQEYNIKVEHYIVSTGMKKMIEGSAISSNVEYIWGCELIQSKDENGDFEISEIGYTIDNTSKTRAIFEINKGINKNPEYDVNAKIKEGNRRVLFKNMIYIADGPSDVPAFSVVKKGGGSTFAIYPKSDLKAFKQVEKLREDNRVNMYAEADYSEGTTTYMWITNKIEELAQNIVNEEKSKLEASISDSPKHLT</sequence>
<dbReference type="InterPro" id="IPR036412">
    <property type="entry name" value="HAD-like_sf"/>
</dbReference>
<name>A0A101K5R2_FUSNC</name>
<proteinExistence type="predicted"/>
<comment type="caution">
    <text evidence="1">The sequence shown here is derived from an EMBL/GenBank/DDBJ whole genome shotgun (WGS) entry which is preliminary data.</text>
</comment>
<dbReference type="OrthoDB" id="9785423at2"/>
<protein>
    <recommendedName>
        <fullName evidence="3">Haloacid dehalogenase-like hydrolase</fullName>
    </recommendedName>
</protein>